<evidence type="ECO:0000256" key="2">
    <source>
        <dbReference type="ARBA" id="ARBA00022676"/>
    </source>
</evidence>
<dbReference type="KEGG" id="mgot:MgSA37_03945"/>
<dbReference type="AlphaFoldDB" id="A0A120MZ84"/>
<dbReference type="PANTHER" id="PTHR43179:SF12">
    <property type="entry name" value="GALACTOFURANOSYLTRANSFERASE GLFT2"/>
    <property type="match status" value="1"/>
</dbReference>
<name>A0A120MZ84_9SPHI</name>
<proteinExistence type="inferred from homology"/>
<keyword evidence="2" id="KW-0328">Glycosyltransferase</keyword>
<dbReference type="Gene3D" id="3.90.550.10">
    <property type="entry name" value="Spore Coat Polysaccharide Biosynthesis Protein SpsA, Chain A"/>
    <property type="match status" value="1"/>
</dbReference>
<gene>
    <name evidence="4" type="ORF">MgSA37_03945</name>
</gene>
<keyword evidence="3 4" id="KW-0808">Transferase</keyword>
<evidence type="ECO:0000313" key="5">
    <source>
        <dbReference type="Proteomes" id="UP000218263"/>
    </source>
</evidence>
<reference evidence="4 5" key="1">
    <citation type="submission" date="2015-12" db="EMBL/GenBank/DDBJ databases">
        <title>Genome sequence of Mucilaginibacter gotjawali.</title>
        <authorList>
            <person name="Lee J.S."/>
            <person name="Lee K.C."/>
            <person name="Kim K.K."/>
            <person name="Lee B.W."/>
        </authorList>
    </citation>
    <scope>NUCLEOTIDE SEQUENCE [LARGE SCALE GENOMIC DNA]</scope>
    <source>
        <strain evidence="4 5">SA3-7</strain>
    </source>
</reference>
<dbReference type="Proteomes" id="UP000218263">
    <property type="component" value="Chromosome"/>
</dbReference>
<evidence type="ECO:0000256" key="3">
    <source>
        <dbReference type="ARBA" id="ARBA00022679"/>
    </source>
</evidence>
<organism evidence="4 5">
    <name type="scientific">Mucilaginibacter gotjawali</name>
    <dbReference type="NCBI Taxonomy" id="1550579"/>
    <lineage>
        <taxon>Bacteria</taxon>
        <taxon>Pseudomonadati</taxon>
        <taxon>Bacteroidota</taxon>
        <taxon>Sphingobacteriia</taxon>
        <taxon>Sphingobacteriales</taxon>
        <taxon>Sphingobacteriaceae</taxon>
        <taxon>Mucilaginibacter</taxon>
    </lineage>
</organism>
<dbReference type="RefSeq" id="WP_096354192.1">
    <property type="nucleotide sequence ID" value="NZ_AP017313.1"/>
</dbReference>
<protein>
    <submittedName>
        <fullName evidence="4">Glycosyl transferase family 2</fullName>
    </submittedName>
</protein>
<comment type="similarity">
    <text evidence="1">Belongs to the glycosyltransferase 2 family.</text>
</comment>
<evidence type="ECO:0000313" key="4">
    <source>
        <dbReference type="EMBL" id="BAU55753.1"/>
    </source>
</evidence>
<dbReference type="GO" id="GO:0016757">
    <property type="term" value="F:glycosyltransferase activity"/>
    <property type="evidence" value="ECO:0007669"/>
    <property type="project" value="UniProtKB-KW"/>
</dbReference>
<dbReference type="SUPFAM" id="SSF53448">
    <property type="entry name" value="Nucleotide-diphospho-sugar transferases"/>
    <property type="match status" value="1"/>
</dbReference>
<dbReference type="InterPro" id="IPR001173">
    <property type="entry name" value="Glyco_trans_2-like"/>
</dbReference>
<dbReference type="OrthoDB" id="9771846at2"/>
<dbReference type="Pfam" id="PF00535">
    <property type="entry name" value="Glycos_transf_2"/>
    <property type="match status" value="1"/>
</dbReference>
<evidence type="ECO:0000256" key="1">
    <source>
        <dbReference type="ARBA" id="ARBA00006739"/>
    </source>
</evidence>
<keyword evidence="5" id="KW-1185">Reference proteome</keyword>
<accession>A0A120MZ84</accession>
<dbReference type="EMBL" id="AP017313">
    <property type="protein sequence ID" value="BAU55753.1"/>
    <property type="molecule type" value="Genomic_DNA"/>
</dbReference>
<dbReference type="PANTHER" id="PTHR43179">
    <property type="entry name" value="RHAMNOSYLTRANSFERASE WBBL"/>
    <property type="match status" value="1"/>
</dbReference>
<dbReference type="InterPro" id="IPR029044">
    <property type="entry name" value="Nucleotide-diphossugar_trans"/>
</dbReference>
<sequence>MAKVSLVTVLFNSDGVLDGFLKSLSIQSFTDYHLYMIDNTANNNTDKLLKELTNSYGINNYTHIKNPDNAGIARGNNQGIDLSLNAGAAYTLLLNNDIEFSQPFLLEAIVSHADKYAEPIITPKIFFYDDKKVWMAGGRFSIYKGTSIHVGEGSDDGPLYDNEAYFDYAPTCFMLINNSVFGKVGIMDEKYFVYYDDTDFMYRACQQGYKVKLLPQLHVYHKVSSLTGGGESLFTIYYGIRNRIYFISKNFKGFNYVFAMLFTLTTRIFKYLRYDKQQRKKLLNGITAGFELLK</sequence>